<dbReference type="Pfam" id="PF13084">
    <property type="entry name" value="DUF3943"/>
    <property type="match status" value="1"/>
</dbReference>
<evidence type="ECO:0000313" key="4">
    <source>
        <dbReference type="Proteomes" id="UP000606494"/>
    </source>
</evidence>
<feature type="domain" description="DUF3943" evidence="2">
    <location>
        <begin position="143"/>
        <end position="249"/>
    </location>
</feature>
<feature type="transmembrane region" description="Helical" evidence="1">
    <location>
        <begin position="29"/>
        <end position="46"/>
    </location>
</feature>
<organism evidence="3 4">
    <name type="scientific">Sphingobacterium arenae</name>
    <dbReference type="NCBI Taxonomy" id="1280598"/>
    <lineage>
        <taxon>Bacteria</taxon>
        <taxon>Pseudomonadati</taxon>
        <taxon>Bacteroidota</taxon>
        <taxon>Sphingobacteriia</taxon>
        <taxon>Sphingobacteriales</taxon>
        <taxon>Sphingobacteriaceae</taxon>
        <taxon>Sphingobacterium</taxon>
    </lineage>
</organism>
<dbReference type="Proteomes" id="UP000606494">
    <property type="component" value="Unassembled WGS sequence"/>
</dbReference>
<proteinExistence type="predicted"/>
<dbReference type="EMBL" id="JACNYK010000009">
    <property type="protein sequence ID" value="MBD1427862.1"/>
    <property type="molecule type" value="Genomic_DNA"/>
</dbReference>
<keyword evidence="1" id="KW-1133">Transmembrane helix</keyword>
<dbReference type="InterPro" id="IPR025079">
    <property type="entry name" value="DUF3943"/>
</dbReference>
<evidence type="ECO:0000256" key="1">
    <source>
        <dbReference type="SAM" id="Phobius"/>
    </source>
</evidence>
<keyword evidence="1" id="KW-0472">Membrane</keyword>
<gene>
    <name evidence="3" type="ORF">H8B17_19965</name>
</gene>
<keyword evidence="1" id="KW-0812">Transmembrane</keyword>
<name>A0ABR7Y996_9SPHI</name>
<sequence length="522" mass="60119">MICLCWFYIKITNYTRTCSHKLYLCAFKIIMRLIRYCFLLTILAFFRSHADAQHFGTLHHVDTTVQLLDTSRQARWGKRFQADLPLHFARTTQEPKREKNFLRAGSEWLIANIVPATFNRFITKDPYSYISLKNFINHQRLSAWDWDDNQFTTNHLDHPYHGQLYFNAFRSNGYSFYQSSLATFAGSYLWETGGETQAPSINDLVNTTYGGIILGEMTHRIARNILGRGNRHRRSRVSNEIGAFFVNPVNGLNRLLDGKWGKVDAYNAVDSSTIWTEVNIGIRRFDAQEGDIVERGKNGSYGRLRLWYSNGPENIKRPFDQFYVNLEFGKGDSTFINAVNVHALLYGNKFFETKHGDHHGTLSANYDFYNNDAFFYGAQSLAYNWNSEFRYKKQNRLNMSVGVGAILLAAVPDPYLLYGASRNYNYGSGAGYRYHAELSLLNRLLITGDYNGGVFFTISGNESYYILHAGTLEANLRLVKNFSLNVSSGYFALEGHFEEEQYPDFNRSFPFGRLSIGYNVRF</sequence>
<keyword evidence="4" id="KW-1185">Reference proteome</keyword>
<reference evidence="3 4" key="1">
    <citation type="submission" date="2020-08" db="EMBL/GenBank/DDBJ databases">
        <title>Sphingobacterium sp. DN00404 isolated from aquaculture water.</title>
        <authorList>
            <person name="Zhang M."/>
        </authorList>
    </citation>
    <scope>NUCLEOTIDE SEQUENCE [LARGE SCALE GENOMIC DNA]</scope>
    <source>
        <strain evidence="3 4">KCTC 32294</strain>
    </source>
</reference>
<evidence type="ECO:0000313" key="3">
    <source>
        <dbReference type="EMBL" id="MBD1427862.1"/>
    </source>
</evidence>
<comment type="caution">
    <text evidence="3">The sequence shown here is derived from an EMBL/GenBank/DDBJ whole genome shotgun (WGS) entry which is preliminary data.</text>
</comment>
<protein>
    <submittedName>
        <fullName evidence="3">DUF3943 domain-containing protein</fullName>
    </submittedName>
</protein>
<accession>A0ABR7Y996</accession>
<evidence type="ECO:0000259" key="2">
    <source>
        <dbReference type="Pfam" id="PF13084"/>
    </source>
</evidence>